<evidence type="ECO:0000313" key="13">
    <source>
        <dbReference type="EMBL" id="PWA59405.1"/>
    </source>
</evidence>
<name>A0A2U1MDR7_ARTAN</name>
<comment type="subcellular location">
    <subcellularLocation>
        <location evidence="2">Membrane</location>
        <topology evidence="2">Single-pass membrane protein</topology>
    </subcellularLocation>
</comment>
<dbReference type="Proteomes" id="UP000245207">
    <property type="component" value="Unassembled WGS sequence"/>
</dbReference>
<keyword evidence="10" id="KW-0503">Monooxygenase</keyword>
<evidence type="ECO:0000313" key="14">
    <source>
        <dbReference type="Proteomes" id="UP000245207"/>
    </source>
</evidence>
<dbReference type="InterPro" id="IPR001128">
    <property type="entry name" value="Cyt_P450"/>
</dbReference>
<dbReference type="SMR" id="A0A2U1MDR7"/>
<keyword evidence="4" id="KW-0349">Heme</keyword>
<evidence type="ECO:0000256" key="7">
    <source>
        <dbReference type="ARBA" id="ARBA00022989"/>
    </source>
</evidence>
<dbReference type="GO" id="GO:0051762">
    <property type="term" value="P:sesquiterpene biosynthetic process"/>
    <property type="evidence" value="ECO:0007669"/>
    <property type="project" value="UniProtKB-ARBA"/>
</dbReference>
<evidence type="ECO:0000256" key="10">
    <source>
        <dbReference type="ARBA" id="ARBA00023033"/>
    </source>
</evidence>
<evidence type="ECO:0000256" key="5">
    <source>
        <dbReference type="ARBA" id="ARBA00022692"/>
    </source>
</evidence>
<evidence type="ECO:0000256" key="9">
    <source>
        <dbReference type="ARBA" id="ARBA00023004"/>
    </source>
</evidence>
<evidence type="ECO:0000256" key="12">
    <source>
        <dbReference type="SAM" id="SignalP"/>
    </source>
</evidence>
<evidence type="ECO:0000256" key="8">
    <source>
        <dbReference type="ARBA" id="ARBA00023002"/>
    </source>
</evidence>
<comment type="similarity">
    <text evidence="3">Belongs to the cytochrome P450 family.</text>
</comment>
<evidence type="ECO:0000256" key="2">
    <source>
        <dbReference type="ARBA" id="ARBA00004167"/>
    </source>
</evidence>
<organism evidence="13 14">
    <name type="scientific">Artemisia annua</name>
    <name type="common">Sweet wormwood</name>
    <dbReference type="NCBI Taxonomy" id="35608"/>
    <lineage>
        <taxon>Eukaryota</taxon>
        <taxon>Viridiplantae</taxon>
        <taxon>Streptophyta</taxon>
        <taxon>Embryophyta</taxon>
        <taxon>Tracheophyta</taxon>
        <taxon>Spermatophyta</taxon>
        <taxon>Magnoliopsida</taxon>
        <taxon>eudicotyledons</taxon>
        <taxon>Gunneridae</taxon>
        <taxon>Pentapetalae</taxon>
        <taxon>asterids</taxon>
        <taxon>campanulids</taxon>
        <taxon>Asterales</taxon>
        <taxon>Asteraceae</taxon>
        <taxon>Asteroideae</taxon>
        <taxon>Anthemideae</taxon>
        <taxon>Artemisiinae</taxon>
        <taxon>Artemisia</taxon>
    </lineage>
</organism>
<dbReference type="GO" id="GO:0004497">
    <property type="term" value="F:monooxygenase activity"/>
    <property type="evidence" value="ECO:0007669"/>
    <property type="project" value="UniProtKB-KW"/>
</dbReference>
<dbReference type="OrthoDB" id="2789670at2759"/>
<dbReference type="InterPro" id="IPR036396">
    <property type="entry name" value="Cyt_P450_sf"/>
</dbReference>
<dbReference type="InterPro" id="IPR002401">
    <property type="entry name" value="Cyt_P450_E_grp-I"/>
</dbReference>
<protein>
    <submittedName>
        <fullName evidence="13">Cytochrome P450 71A9</fullName>
    </submittedName>
</protein>
<dbReference type="AlphaFoldDB" id="A0A2U1MDR7"/>
<keyword evidence="11" id="KW-0472">Membrane</keyword>
<dbReference type="GO" id="GO:0016020">
    <property type="term" value="C:membrane"/>
    <property type="evidence" value="ECO:0007669"/>
    <property type="project" value="UniProtKB-SubCell"/>
</dbReference>
<keyword evidence="14" id="KW-1185">Reference proteome</keyword>
<keyword evidence="9" id="KW-0408">Iron</keyword>
<dbReference type="PANTHER" id="PTHR47955:SF22">
    <property type="entry name" value="CYTOCHROME P450 83B1-LIKE"/>
    <property type="match status" value="1"/>
</dbReference>
<sequence length="286" mass="33219">MALLFLFLLMSLPLLSLLYLFPKFIKNKSQFDPPGPRGLPFIGNLHQIDQSHLHTYLWNLSKSYGPVLSLQFGFIPAITVSSASLAKEVLKTQDIIFCSRPTLFGQQKISYNGLEVIFSPYNEYYREMRKIFMVHLLGPKRVQSYRYIREEEVSSAMKTIFGLALTSKQVNLSEITKSVASTIVMRVGFGKRYQDGHERKEVLRLLLEVQAMMANFFVSDLWPGLPFAGLADRLLGKTDRLERCFQYFDLFYQKLIDEHINRNDKTSHEEEEDFIDILLRLKKDQL</sequence>
<dbReference type="SUPFAM" id="SSF48264">
    <property type="entry name" value="Cytochrome P450"/>
    <property type="match status" value="1"/>
</dbReference>
<dbReference type="STRING" id="35608.A0A2U1MDR7"/>
<feature type="signal peptide" evidence="12">
    <location>
        <begin position="1"/>
        <end position="18"/>
    </location>
</feature>
<dbReference type="EMBL" id="PKPP01005631">
    <property type="protein sequence ID" value="PWA59405.1"/>
    <property type="molecule type" value="Genomic_DNA"/>
</dbReference>
<dbReference type="PRINTS" id="PR00463">
    <property type="entry name" value="EP450I"/>
</dbReference>
<evidence type="ECO:0000256" key="6">
    <source>
        <dbReference type="ARBA" id="ARBA00022723"/>
    </source>
</evidence>
<dbReference type="GO" id="GO:0005506">
    <property type="term" value="F:iron ion binding"/>
    <property type="evidence" value="ECO:0007669"/>
    <property type="project" value="InterPro"/>
</dbReference>
<evidence type="ECO:0000256" key="1">
    <source>
        <dbReference type="ARBA" id="ARBA00001971"/>
    </source>
</evidence>
<dbReference type="GO" id="GO:0020037">
    <property type="term" value="F:heme binding"/>
    <property type="evidence" value="ECO:0007669"/>
    <property type="project" value="InterPro"/>
</dbReference>
<reference evidence="13 14" key="1">
    <citation type="journal article" date="2018" name="Mol. Plant">
        <title>The genome of Artemisia annua provides insight into the evolution of Asteraceae family and artemisinin biosynthesis.</title>
        <authorList>
            <person name="Shen Q."/>
            <person name="Zhang L."/>
            <person name="Liao Z."/>
            <person name="Wang S."/>
            <person name="Yan T."/>
            <person name="Shi P."/>
            <person name="Liu M."/>
            <person name="Fu X."/>
            <person name="Pan Q."/>
            <person name="Wang Y."/>
            <person name="Lv Z."/>
            <person name="Lu X."/>
            <person name="Zhang F."/>
            <person name="Jiang W."/>
            <person name="Ma Y."/>
            <person name="Chen M."/>
            <person name="Hao X."/>
            <person name="Li L."/>
            <person name="Tang Y."/>
            <person name="Lv G."/>
            <person name="Zhou Y."/>
            <person name="Sun X."/>
            <person name="Brodelius P.E."/>
            <person name="Rose J.K.C."/>
            <person name="Tang K."/>
        </authorList>
    </citation>
    <scope>NUCLEOTIDE SEQUENCE [LARGE SCALE GENOMIC DNA]</scope>
    <source>
        <strain evidence="14">cv. Huhao1</strain>
        <tissue evidence="13">Leaf</tissue>
    </source>
</reference>
<comment type="caution">
    <text evidence="13">The sequence shown here is derived from an EMBL/GenBank/DDBJ whole genome shotgun (WGS) entry which is preliminary data.</text>
</comment>
<dbReference type="PANTHER" id="PTHR47955">
    <property type="entry name" value="CYTOCHROME P450 FAMILY 71 PROTEIN"/>
    <property type="match status" value="1"/>
</dbReference>
<keyword evidence="6" id="KW-0479">Metal-binding</keyword>
<keyword evidence="8" id="KW-0560">Oxidoreductase</keyword>
<keyword evidence="12" id="KW-0732">Signal</keyword>
<evidence type="ECO:0000256" key="4">
    <source>
        <dbReference type="ARBA" id="ARBA00022617"/>
    </source>
</evidence>
<comment type="cofactor">
    <cofactor evidence="1">
        <name>heme</name>
        <dbReference type="ChEBI" id="CHEBI:30413"/>
    </cofactor>
</comment>
<accession>A0A2U1MDR7</accession>
<evidence type="ECO:0000256" key="11">
    <source>
        <dbReference type="ARBA" id="ARBA00023136"/>
    </source>
</evidence>
<feature type="chain" id="PRO_5015476688" evidence="12">
    <location>
        <begin position="19"/>
        <end position="286"/>
    </location>
</feature>
<gene>
    <name evidence="13" type="ORF">CTI12_AA389960</name>
</gene>
<keyword evidence="7" id="KW-1133">Transmembrane helix</keyword>
<proteinExistence type="inferred from homology"/>
<dbReference type="GO" id="GO:0016705">
    <property type="term" value="F:oxidoreductase activity, acting on paired donors, with incorporation or reduction of molecular oxygen"/>
    <property type="evidence" value="ECO:0007669"/>
    <property type="project" value="InterPro"/>
</dbReference>
<keyword evidence="5" id="KW-0812">Transmembrane</keyword>
<evidence type="ECO:0000256" key="3">
    <source>
        <dbReference type="ARBA" id="ARBA00010617"/>
    </source>
</evidence>
<dbReference type="Gene3D" id="1.10.630.10">
    <property type="entry name" value="Cytochrome P450"/>
    <property type="match status" value="1"/>
</dbReference>
<dbReference type="Pfam" id="PF00067">
    <property type="entry name" value="p450"/>
    <property type="match status" value="1"/>
</dbReference>